<keyword evidence="6" id="KW-1185">Reference proteome</keyword>
<feature type="region of interest" description="Disordered" evidence="3">
    <location>
        <begin position="735"/>
        <end position="756"/>
    </location>
</feature>
<dbReference type="Gene3D" id="3.30.70.330">
    <property type="match status" value="1"/>
</dbReference>
<evidence type="ECO:0000256" key="2">
    <source>
        <dbReference type="PROSITE-ProRule" id="PRU00176"/>
    </source>
</evidence>
<dbReference type="KEGG" id="pdic:114495410"/>
<dbReference type="Pfam" id="PF00076">
    <property type="entry name" value="RRM_1"/>
    <property type="match status" value="1"/>
</dbReference>
<feature type="region of interest" description="Disordered" evidence="3">
    <location>
        <begin position="393"/>
        <end position="423"/>
    </location>
</feature>
<dbReference type="OrthoDB" id="9941526at2759"/>
<proteinExistence type="predicted"/>
<feature type="compositionally biased region" description="Low complexity" evidence="3">
    <location>
        <begin position="1"/>
        <end position="20"/>
    </location>
</feature>
<dbReference type="Proteomes" id="UP000504628">
    <property type="component" value="Chromosome 4"/>
</dbReference>
<evidence type="ECO:0000313" key="5">
    <source>
        <dbReference type="EMBL" id="KAF6115780.1"/>
    </source>
</evidence>
<protein>
    <submittedName>
        <fullName evidence="5">RNA binding motif protein 44</fullName>
    </submittedName>
    <submittedName>
        <fullName evidence="8">RNA-binding protein 44</fullName>
    </submittedName>
</protein>
<dbReference type="PANTHER" id="PTHR48026:SF8">
    <property type="entry name" value="RNA-BINDING PROTEIN 44"/>
    <property type="match status" value="1"/>
</dbReference>
<dbReference type="GeneID" id="114495410"/>
<dbReference type="InterPro" id="IPR035979">
    <property type="entry name" value="RBD_domain_sf"/>
</dbReference>
<dbReference type="GO" id="GO:0000398">
    <property type="term" value="P:mRNA splicing, via spliceosome"/>
    <property type="evidence" value="ECO:0007669"/>
    <property type="project" value="TreeGrafter"/>
</dbReference>
<feature type="compositionally biased region" description="Polar residues" evidence="3">
    <location>
        <begin position="735"/>
        <end position="748"/>
    </location>
</feature>
<dbReference type="GO" id="GO:0071013">
    <property type="term" value="C:catalytic step 2 spliceosome"/>
    <property type="evidence" value="ECO:0007669"/>
    <property type="project" value="TreeGrafter"/>
</dbReference>
<dbReference type="RefSeq" id="XP_028366494.1">
    <property type="nucleotide sequence ID" value="XM_028510693.2"/>
</dbReference>
<name>A0A6J2LK92_9CHIR</name>
<feature type="domain" description="RRM" evidence="4">
    <location>
        <begin position="825"/>
        <end position="898"/>
    </location>
</feature>
<dbReference type="SUPFAM" id="SSF54928">
    <property type="entry name" value="RNA-binding domain, RBD"/>
    <property type="match status" value="1"/>
</dbReference>
<dbReference type="CTD" id="375316"/>
<dbReference type="PROSITE" id="PS50102">
    <property type="entry name" value="RRM"/>
    <property type="match status" value="1"/>
</dbReference>
<feature type="region of interest" description="Disordered" evidence="3">
    <location>
        <begin position="52"/>
        <end position="92"/>
    </location>
</feature>
<feature type="region of interest" description="Disordered" evidence="3">
    <location>
        <begin position="157"/>
        <end position="190"/>
    </location>
</feature>
<feature type="region of interest" description="Disordered" evidence="3">
    <location>
        <begin position="1"/>
        <end position="40"/>
    </location>
</feature>
<evidence type="ECO:0000313" key="7">
    <source>
        <dbReference type="Proteomes" id="UP000664940"/>
    </source>
</evidence>
<keyword evidence="1 2" id="KW-0694">RNA-binding</keyword>
<reference evidence="8" key="2">
    <citation type="submission" date="2025-04" db="UniProtKB">
        <authorList>
            <consortium name="RefSeq"/>
        </authorList>
    </citation>
    <scope>IDENTIFICATION</scope>
    <source>
        <tissue evidence="8">Muscle</tissue>
    </source>
</reference>
<evidence type="ECO:0000313" key="8">
    <source>
        <dbReference type="RefSeq" id="XP_028366494.1"/>
    </source>
</evidence>
<accession>A0A6J2LK92</accession>
<dbReference type="GO" id="GO:0003730">
    <property type="term" value="F:mRNA 3'-UTR binding"/>
    <property type="evidence" value="ECO:0007669"/>
    <property type="project" value="TreeGrafter"/>
</dbReference>
<dbReference type="PANTHER" id="PTHR48026">
    <property type="entry name" value="HOMOLOGOUS TO DROSOPHILA SQD (SQUID) PROTEIN"/>
    <property type="match status" value="1"/>
</dbReference>
<reference evidence="5 7" key="1">
    <citation type="journal article" date="2020" name="Nature">
        <title>Six reference-quality genomes reveal evolution of bat adaptations.</title>
        <authorList>
            <person name="Jebb D."/>
            <person name="Huang Z."/>
            <person name="Pippel M."/>
            <person name="Hughes G.M."/>
            <person name="Lavrichenko K."/>
            <person name="Devanna P."/>
            <person name="Winkler S."/>
            <person name="Jermiin L.S."/>
            <person name="Skirmuntt E.C."/>
            <person name="Katzourakis A."/>
            <person name="Burkitt-Gray L."/>
            <person name="Ray D.A."/>
            <person name="Sullivan K.A.M."/>
            <person name="Roscito J.G."/>
            <person name="Kirilenko B.M."/>
            <person name="Davalos L.M."/>
            <person name="Corthals A.P."/>
            <person name="Power M.L."/>
            <person name="Jones G."/>
            <person name="Ransome R.D."/>
            <person name="Dechmann D.K.N."/>
            <person name="Locatelli A.G."/>
            <person name="Puechmaille S.J."/>
            <person name="Fedrigo O."/>
            <person name="Jarvis E.D."/>
            <person name="Hiller M."/>
            <person name="Vernes S.C."/>
            <person name="Myers E.W."/>
            <person name="Teeling E.C."/>
        </authorList>
    </citation>
    <scope>NUCLEOTIDE SEQUENCE [LARGE SCALE GENOMIC DNA]</scope>
    <source>
        <strain evidence="5">Bat1K_MPI-CBG_1</strain>
    </source>
</reference>
<gene>
    <name evidence="8" type="primary">RBM44</name>
    <name evidence="5" type="ORF">HJG60_016153</name>
</gene>
<dbReference type="Proteomes" id="UP000664940">
    <property type="component" value="Unassembled WGS sequence"/>
</dbReference>
<dbReference type="InterPro" id="IPR000504">
    <property type="entry name" value="RRM_dom"/>
</dbReference>
<dbReference type="InterPro" id="IPR012677">
    <property type="entry name" value="Nucleotide-bd_a/b_plait_sf"/>
</dbReference>
<evidence type="ECO:0000256" key="1">
    <source>
        <dbReference type="ARBA" id="ARBA00022884"/>
    </source>
</evidence>
<evidence type="ECO:0000313" key="6">
    <source>
        <dbReference type="Proteomes" id="UP000504628"/>
    </source>
</evidence>
<feature type="region of interest" description="Disordered" evidence="3">
    <location>
        <begin position="263"/>
        <end position="285"/>
    </location>
</feature>
<organism evidence="6 8">
    <name type="scientific">Phyllostomus discolor</name>
    <name type="common">pale spear-nosed bat</name>
    <dbReference type="NCBI Taxonomy" id="89673"/>
    <lineage>
        <taxon>Eukaryota</taxon>
        <taxon>Metazoa</taxon>
        <taxon>Chordata</taxon>
        <taxon>Craniata</taxon>
        <taxon>Vertebrata</taxon>
        <taxon>Euteleostomi</taxon>
        <taxon>Mammalia</taxon>
        <taxon>Eutheria</taxon>
        <taxon>Laurasiatheria</taxon>
        <taxon>Chiroptera</taxon>
        <taxon>Yangochiroptera</taxon>
        <taxon>Phyllostomidae</taxon>
        <taxon>Phyllostominae</taxon>
        <taxon>Phyllostomus</taxon>
    </lineage>
</organism>
<evidence type="ECO:0000256" key="3">
    <source>
        <dbReference type="SAM" id="MobiDB-lite"/>
    </source>
</evidence>
<evidence type="ECO:0000259" key="4">
    <source>
        <dbReference type="PROSITE" id="PS50102"/>
    </source>
</evidence>
<sequence>MQATAVVGAASGSGARSDGGSVRRDGPSNPKKGNLSSSSAYKEAKLTFRDDDWDSLAQDEIADDRDMSSTDQAEPLQPSPPAAAGASLERACPGSREFADSVDCVFLNETYSVPYAESKLRNENVLLNSELASEMQEREELFFDVLEHSKILDLEGSYQISDDDDKETAEEAQKHGGDETSQQEYHSEEEQEYLSSHFSFDRAKTSSVSDLEVVGLMDPGCEGKHAGSPEADRARLERSSGISLGSVDVYGQEDSPHVSKFQNSVALSEHHKPKHEKRREQETSLMRRTVFDEIVLSSSPPENQESRSNSSFLNPQQALKTKIYTGKIKSQVTETKDFCGNITVENKMLQHLENPSMLPRDKASETVPQPYQGSQTSCSLCDDSALSACERSSYMSLPGTPHSAPGSPPPPRTGGTDAQDVEEDGSLEGAAGSAADQASLLGVEGARPDPVTGSLRRALTVNQTADVSSDFRACFTTSRATTARPSVVSTSSNTEITMMNKRRPGECQKGRHRSVACNTDWSYCPGSEDTQVAVMKGPLGKAFSVDSVKPGGNFLNKDSLELRKTLAITELKKHPEREPQLSKDREKNLPSKCCQKIMQRAVKAELQLLNVHYQLCHRHCSEIYRLVMEDREGLSRDLSASSVHKELGSALLSVLGDLKVRYVSLKEKINKGVPLEELPPLSVESKLLSAFSAFAARLMKKESHVFSGADSELDNQIICDVDVSSSLKKTLSQVSLLSDNSHPNQSTSPKEDGLKNGDIDGYFSQLKLDDKDCRNQDVSEDWFDARESLAGADCSGDSRTEQARRGLECAPEIKNVDPLHREKSYLVHVGGLCPSVSEADLRYHFQKYQLSEISMYDSSNYRYASLAFKRNNDAKSAVNEMNGMEINGKPVNVRLVKSPGEYVSPLSSKNGRRVSLNNLEKSINKEISSASCISRLPRTRPRQLGSEEDGESFHFDQGVKKKNCKQIESAKPLPDTPLRFTPPNTLNLRSFTKIMRRLAELHPDVCRDRIIDALQAVRMSHKGFLNGLSINTIVEMTSSVLKNSTSS</sequence>
<feature type="region of interest" description="Disordered" evidence="3">
    <location>
        <begin position="358"/>
        <end position="378"/>
    </location>
</feature>
<dbReference type="AlphaFoldDB" id="A0A6J2LK92"/>
<dbReference type="SMART" id="SM00360">
    <property type="entry name" value="RRM"/>
    <property type="match status" value="1"/>
</dbReference>
<feature type="compositionally biased region" description="Basic and acidic residues" evidence="3">
    <location>
        <begin position="169"/>
        <end position="178"/>
    </location>
</feature>
<feature type="compositionally biased region" description="Polar residues" evidence="3">
    <location>
        <begin position="366"/>
        <end position="378"/>
    </location>
</feature>
<dbReference type="EMBL" id="JABVXQ010000004">
    <property type="protein sequence ID" value="KAF6115780.1"/>
    <property type="molecule type" value="Genomic_DNA"/>
</dbReference>